<gene>
    <name evidence="1" type="ORF">UFOPK1438_00652</name>
    <name evidence="2" type="ORF">UFOPK2329_00800</name>
    <name evidence="3" type="ORF">UFOPK3166_00805</name>
    <name evidence="4" type="ORF">UFOPK4035_00001</name>
    <name evidence="5" type="ORF">UFOPK4087_00027</name>
</gene>
<protein>
    <submittedName>
        <fullName evidence="1">Unannotated protein</fullName>
    </submittedName>
</protein>
<proteinExistence type="predicted"/>
<dbReference type="EMBL" id="CAFBOX010000001">
    <property type="protein sequence ID" value="CAB4988054.1"/>
    <property type="molecule type" value="Genomic_DNA"/>
</dbReference>
<dbReference type="Pfam" id="PF11305">
    <property type="entry name" value="DUF3107"/>
    <property type="match status" value="1"/>
</dbReference>
<organism evidence="1">
    <name type="scientific">freshwater metagenome</name>
    <dbReference type="NCBI Taxonomy" id="449393"/>
    <lineage>
        <taxon>unclassified sequences</taxon>
        <taxon>metagenomes</taxon>
        <taxon>ecological metagenomes</taxon>
    </lineage>
</organism>
<evidence type="ECO:0000313" key="1">
    <source>
        <dbReference type="EMBL" id="CAB4544156.1"/>
    </source>
</evidence>
<sequence length="85" mass="8995">MTTKKSQTSHNSEVRIAVTYVSGDLTFECPLSPADIRTAVTAALSSGKPLELTDIRGHEIIVPADKIAFVEVGNPAARRVGFGAL</sequence>
<dbReference type="EMBL" id="CAEZWZ010000129">
    <property type="protein sequence ID" value="CAB4676491.1"/>
    <property type="molecule type" value="Genomic_DNA"/>
</dbReference>
<evidence type="ECO:0000313" key="3">
    <source>
        <dbReference type="EMBL" id="CAB4828870.1"/>
    </source>
</evidence>
<dbReference type="EMBL" id="CAFBPH010000002">
    <property type="protein sequence ID" value="CAB5003587.1"/>
    <property type="molecule type" value="Genomic_DNA"/>
</dbReference>
<dbReference type="EMBL" id="CAFABD010000124">
    <property type="protein sequence ID" value="CAB4828870.1"/>
    <property type="molecule type" value="Genomic_DNA"/>
</dbReference>
<dbReference type="EMBL" id="CAEZSM010000071">
    <property type="protein sequence ID" value="CAB4544156.1"/>
    <property type="molecule type" value="Genomic_DNA"/>
</dbReference>
<dbReference type="AlphaFoldDB" id="A0A6J6BZ09"/>
<name>A0A6J6BZ09_9ZZZZ</name>
<accession>A0A6J6BZ09</accession>
<evidence type="ECO:0000313" key="2">
    <source>
        <dbReference type="EMBL" id="CAB4676491.1"/>
    </source>
</evidence>
<reference evidence="1" key="1">
    <citation type="submission" date="2020-05" db="EMBL/GenBank/DDBJ databases">
        <authorList>
            <person name="Chiriac C."/>
            <person name="Salcher M."/>
            <person name="Ghai R."/>
            <person name="Kavagutti S V."/>
        </authorList>
    </citation>
    <scope>NUCLEOTIDE SEQUENCE</scope>
</reference>
<dbReference type="InterPro" id="IPR021456">
    <property type="entry name" value="DUF3107"/>
</dbReference>
<evidence type="ECO:0000313" key="4">
    <source>
        <dbReference type="EMBL" id="CAB4988054.1"/>
    </source>
</evidence>
<evidence type="ECO:0000313" key="5">
    <source>
        <dbReference type="EMBL" id="CAB5003587.1"/>
    </source>
</evidence>